<dbReference type="KEGG" id="nli:G3M70_05345"/>
<proteinExistence type="predicted"/>
<dbReference type="EMBL" id="CP048685">
    <property type="protein sequence ID" value="QPJ61344.1"/>
    <property type="molecule type" value="Genomic_DNA"/>
</dbReference>
<accession>A0A7T0BUN3</accession>
<protein>
    <submittedName>
        <fullName evidence="3">Uncharacterized protein</fullName>
    </submittedName>
</protein>
<feature type="signal peptide" evidence="2">
    <location>
        <begin position="1"/>
        <end position="19"/>
    </location>
</feature>
<evidence type="ECO:0000313" key="4">
    <source>
        <dbReference type="Proteomes" id="UP000594688"/>
    </source>
</evidence>
<feature type="compositionally biased region" description="Basic and acidic residues" evidence="1">
    <location>
        <begin position="46"/>
        <end position="55"/>
    </location>
</feature>
<evidence type="ECO:0000313" key="3">
    <source>
        <dbReference type="EMBL" id="QPJ61344.1"/>
    </source>
</evidence>
<feature type="chain" id="PRO_5033065835" evidence="2">
    <location>
        <begin position="20"/>
        <end position="119"/>
    </location>
</feature>
<reference evidence="3 4" key="1">
    <citation type="submission" date="2020-02" db="EMBL/GenBank/DDBJ databases">
        <title>Genomic and physiological characterization of two novel Nitrospinaceae genera.</title>
        <authorList>
            <person name="Mueller A.J."/>
            <person name="Jung M.-Y."/>
            <person name="Strachan C.R."/>
            <person name="Herbold C.W."/>
            <person name="Kirkegaard R.H."/>
            <person name="Daims H."/>
        </authorList>
    </citation>
    <scope>NUCLEOTIDE SEQUENCE [LARGE SCALE GENOMIC DNA]</scope>
    <source>
        <strain evidence="3">EB</strain>
    </source>
</reference>
<gene>
    <name evidence="3" type="ORF">G3M70_05345</name>
</gene>
<keyword evidence="2" id="KW-0732">Signal</keyword>
<evidence type="ECO:0000256" key="1">
    <source>
        <dbReference type="SAM" id="MobiDB-lite"/>
    </source>
</evidence>
<dbReference type="Proteomes" id="UP000594688">
    <property type="component" value="Chromosome"/>
</dbReference>
<sequence length="119" mass="12853">MKFTIPFMALMLFTSPAWAGEVVSADASAKQAPPSTLFMSLQEVEKMQAREKAEEAQTQSSRQGGLPPAPPPLPERKAGWPEKLVSGIVKGAAHQESLNNPISDQLPKPEPVNKNAFSK</sequence>
<feature type="region of interest" description="Disordered" evidence="1">
    <location>
        <begin position="46"/>
        <end position="119"/>
    </location>
</feature>
<organism evidence="3 4">
    <name type="scientific">Candidatus Nitronauta litoralis</name>
    <dbReference type="NCBI Taxonomy" id="2705533"/>
    <lineage>
        <taxon>Bacteria</taxon>
        <taxon>Pseudomonadati</taxon>
        <taxon>Nitrospinota/Tectimicrobiota group</taxon>
        <taxon>Nitrospinota</taxon>
        <taxon>Nitrospinia</taxon>
        <taxon>Nitrospinales</taxon>
        <taxon>Nitrospinaceae</taxon>
        <taxon>Candidatus Nitronauta</taxon>
    </lineage>
</organism>
<name>A0A7T0BUN3_9BACT</name>
<dbReference type="AlphaFoldDB" id="A0A7T0BUN3"/>
<evidence type="ECO:0000256" key="2">
    <source>
        <dbReference type="SAM" id="SignalP"/>
    </source>
</evidence>